<protein>
    <submittedName>
        <fullName evidence="2">Thioredoxin</fullName>
    </submittedName>
</protein>
<dbReference type="InterPro" id="IPR013766">
    <property type="entry name" value="Thioredoxin_domain"/>
</dbReference>
<evidence type="ECO:0000313" key="3">
    <source>
        <dbReference type="Proteomes" id="UP000622405"/>
    </source>
</evidence>
<proteinExistence type="predicted"/>
<comment type="caution">
    <text evidence="2">The sequence shown here is derived from an EMBL/GenBank/DDBJ whole genome shotgun (WGS) entry which is preliminary data.</text>
</comment>
<keyword evidence="3" id="KW-1185">Reference proteome</keyword>
<reference evidence="2 3" key="1">
    <citation type="journal article" date="2020" name="mSystems">
        <title>Defining Genomic and Predicted Metabolic Features of the Acetobacterium Genus.</title>
        <authorList>
            <person name="Ross D.E."/>
            <person name="Marshall C.W."/>
            <person name="Gulliver D."/>
            <person name="May H.D."/>
            <person name="Norman R.S."/>
        </authorList>
    </citation>
    <scope>NUCLEOTIDE SEQUENCE [LARGE SCALE GENOMIC DNA]</scope>
    <source>
        <strain evidence="2 3">DSM 4132</strain>
    </source>
</reference>
<organism evidence="2 3">
    <name type="scientific">Acetobacterium malicum</name>
    <dbReference type="NCBI Taxonomy" id="52692"/>
    <lineage>
        <taxon>Bacteria</taxon>
        <taxon>Bacillati</taxon>
        <taxon>Bacillota</taxon>
        <taxon>Clostridia</taxon>
        <taxon>Eubacteriales</taxon>
        <taxon>Eubacteriaceae</taxon>
        <taxon>Acetobacterium</taxon>
    </lineage>
</organism>
<dbReference type="EMBL" id="WJBE01000005">
    <property type="protein sequence ID" value="MBC3899327.1"/>
    <property type="molecule type" value="Genomic_DNA"/>
</dbReference>
<name>A0ABR6YVV2_9FIRM</name>
<dbReference type="Pfam" id="PF00085">
    <property type="entry name" value="Thioredoxin"/>
    <property type="match status" value="1"/>
</dbReference>
<evidence type="ECO:0000259" key="1">
    <source>
        <dbReference type="Pfam" id="PF00085"/>
    </source>
</evidence>
<accession>A0ABR6YVV2</accession>
<dbReference type="InterPro" id="IPR036249">
    <property type="entry name" value="Thioredoxin-like_sf"/>
</dbReference>
<dbReference type="CDD" id="cd02947">
    <property type="entry name" value="TRX_family"/>
    <property type="match status" value="1"/>
</dbReference>
<gene>
    <name evidence="2" type="ORF">GH811_06835</name>
</gene>
<sequence length="115" mass="13174">MEPVNTIKEMNQLIQMNDMLLVYFGSNTCGVCRDLQPKIEVMIDRYPNIRAVKADVQNLSELTASYSIFSAPVVMLFVQGKETVREAGIISLINLEEKISRYDALLYDRHQPYLT</sequence>
<evidence type="ECO:0000313" key="2">
    <source>
        <dbReference type="EMBL" id="MBC3899327.1"/>
    </source>
</evidence>
<dbReference type="Proteomes" id="UP000622405">
    <property type="component" value="Unassembled WGS sequence"/>
</dbReference>
<dbReference type="SUPFAM" id="SSF52833">
    <property type="entry name" value="Thioredoxin-like"/>
    <property type="match status" value="1"/>
</dbReference>
<dbReference type="Gene3D" id="3.40.30.10">
    <property type="entry name" value="Glutaredoxin"/>
    <property type="match status" value="1"/>
</dbReference>
<dbReference type="RefSeq" id="WP_186893832.1">
    <property type="nucleotide sequence ID" value="NZ_WJBE01000005.1"/>
</dbReference>
<feature type="domain" description="Thioredoxin" evidence="1">
    <location>
        <begin position="9"/>
        <end position="99"/>
    </location>
</feature>